<reference evidence="5 6" key="1">
    <citation type="submission" date="2018-02" db="EMBL/GenBank/DDBJ databases">
        <title>The genomes of Aspergillus section Nigri reveals drivers in fungal speciation.</title>
        <authorList>
            <consortium name="DOE Joint Genome Institute"/>
            <person name="Vesth T.C."/>
            <person name="Nybo J."/>
            <person name="Theobald S."/>
            <person name="Brandl J."/>
            <person name="Frisvad J.C."/>
            <person name="Nielsen K.F."/>
            <person name="Lyhne E.K."/>
            <person name="Kogle M.E."/>
            <person name="Kuo A."/>
            <person name="Riley R."/>
            <person name="Clum A."/>
            <person name="Nolan M."/>
            <person name="Lipzen A."/>
            <person name="Salamov A."/>
            <person name="Henrissat B."/>
            <person name="Wiebenga A."/>
            <person name="De vries R.P."/>
            <person name="Grigoriev I.V."/>
            <person name="Mortensen U.H."/>
            <person name="Andersen M.R."/>
            <person name="Baker S.E."/>
        </authorList>
    </citation>
    <scope>NUCLEOTIDE SEQUENCE [LARGE SCALE GENOMIC DNA]</scope>
    <source>
        <strain evidence="5 6">CBS 101889</strain>
    </source>
</reference>
<sequence>MDEQPLGALQYGHLGRSTYNSETQTWLFSRKLGPAAFINYTGVTKCTVKSPLTAPHSSLIENNGVLPQVYPELAACWPLTSNENTSHVISTTSEICDPLISSLLDVGYAVDVENGESGARGVPIAVVASGECGNIISFRKLEEDGIELRQEKLVKARVSSIGDVEKTDWSVGGAAVRQICFARTVEEQATWMAARLPQFTTIFRPQYHRTPVPTTVARQQDYILSSEYRMSSLDANPVVEISILQTGGFAHADVTFNPWYQKQLGIVDVRGSWTIWDLSGRYSKNKSSWAAACVKAGSLPWLDIDDGQDNDDRPRHDGWAAIEWVGDVNSFIVCDRRCPILYRIEDGRVYPYPIELGFKRESEWILDVKRSACNVSHVFILTTSRIYWLALTPGSCPITGDETHSRPAVFPQVSWRHFRDSEDTTMRLHPFLIQEDFYLILYSRLNPFTLVFPCSHTHDTGAETIALHDPVILDIPLSDIPADYQLSPNTTQLSTLIFRETGHLSLPISKTTDFCQASILKLFALDSRLSVRESVYVGLARGSAADGDSLPIDVLKARKRGPGMPRTQSTTFEEDFILHDWDESARSGLLTLDATISSITPLAIPQWTIDYTQIYAVATGRLGLSSSKKGGDKHHRDSLDNMIQQLEMLLADIEASNQLTNPTGLELLGGGPLLDDIDRNSHEWNSFWSRMALSRPEFINHLYPTIQTSSIFDSVTSQTTVSADVNQPLNLIAIYDEMVNEWLGYLPHSIPGRTRIMKEQIIRGVVADLILAQFSITRKVEHGPRSSEQAGRVRDASSSAETPLEREEGLSSTLSDENNRNTLEGGATSRKSRRLDATEFERQEDTAPAYTSLSAFTTFKAEHAMNRGTANMLQHWQPGVNPADYNWQRHAVGSHGIMATTPKRRRSRRRTASLHGGEQAGSTPLPTPVITDISRTWGSQPENHEPPTLRLHSSQMAEQNVSMTQIERGMFGGREAGRKSVVKARKKKRAAGF</sequence>
<dbReference type="AlphaFoldDB" id="A0A395I0J7"/>
<feature type="region of interest" description="Disordered" evidence="1">
    <location>
        <begin position="781"/>
        <end position="846"/>
    </location>
</feature>
<dbReference type="InterPro" id="IPR048536">
    <property type="entry name" value="Rrn6_K-rich"/>
</dbReference>
<protein>
    <recommendedName>
        <fullName evidence="7">RNA polymerase I-specific transcription initiation factor RRN6-like protein</fullName>
    </recommendedName>
</protein>
<feature type="compositionally biased region" description="Basic and acidic residues" evidence="1">
    <location>
        <begin position="781"/>
        <end position="795"/>
    </location>
</feature>
<dbReference type="Proteomes" id="UP000248961">
    <property type="component" value="Unassembled WGS sequence"/>
</dbReference>
<feature type="compositionally biased region" description="Basic residues" evidence="1">
    <location>
        <begin position="980"/>
        <end position="993"/>
    </location>
</feature>
<feature type="compositionally biased region" description="Basic and acidic residues" evidence="1">
    <location>
        <begin position="834"/>
        <end position="845"/>
    </location>
</feature>
<dbReference type="Pfam" id="PF20639">
    <property type="entry name" value="Rrn6_K-rich"/>
    <property type="match status" value="1"/>
</dbReference>
<dbReference type="OrthoDB" id="4090074at2759"/>
<keyword evidence="6" id="KW-1185">Reference proteome</keyword>
<feature type="region of interest" description="Disordered" evidence="1">
    <location>
        <begin position="970"/>
        <end position="993"/>
    </location>
</feature>
<evidence type="ECO:0008006" key="7">
    <source>
        <dbReference type="Google" id="ProtNLM"/>
    </source>
</evidence>
<dbReference type="GeneID" id="37199312"/>
<dbReference type="GO" id="GO:0042790">
    <property type="term" value="P:nucleolar large rRNA transcription by RNA polymerase I"/>
    <property type="evidence" value="ECO:0007669"/>
    <property type="project" value="TreeGrafter"/>
</dbReference>
<name>A0A395I0J7_ASPHC</name>
<feature type="compositionally biased region" description="Polar residues" evidence="1">
    <location>
        <begin position="810"/>
        <end position="822"/>
    </location>
</feature>
<evidence type="ECO:0000313" key="5">
    <source>
        <dbReference type="EMBL" id="RAL13590.1"/>
    </source>
</evidence>
<dbReference type="GO" id="GO:0070860">
    <property type="term" value="C:RNA polymerase I core factor complex"/>
    <property type="evidence" value="ECO:0007669"/>
    <property type="project" value="TreeGrafter"/>
</dbReference>
<dbReference type="GO" id="GO:0001163">
    <property type="term" value="F:RNA polymerase I transcription regulatory region sequence-specific DNA binding"/>
    <property type="evidence" value="ECO:0007669"/>
    <property type="project" value="TreeGrafter"/>
</dbReference>
<evidence type="ECO:0000259" key="3">
    <source>
        <dbReference type="Pfam" id="PF20639"/>
    </source>
</evidence>
<dbReference type="PANTHER" id="PTHR28221">
    <property type="entry name" value="RNA POLYMERASE I-SPECIFIC TRANSCRIPTION INITIATION FACTOR RRN6"/>
    <property type="match status" value="1"/>
</dbReference>
<feature type="domain" description="RRN6 K-rich C-terminal" evidence="3">
    <location>
        <begin position="870"/>
        <end position="993"/>
    </location>
</feature>
<evidence type="ECO:0000259" key="2">
    <source>
        <dbReference type="Pfam" id="PF10214"/>
    </source>
</evidence>
<dbReference type="Pfam" id="PF20640">
    <property type="entry name" value="Rrn6_HB"/>
    <property type="match status" value="1"/>
</dbReference>
<dbReference type="RefSeq" id="XP_025552744.1">
    <property type="nucleotide sequence ID" value="XM_025695023.1"/>
</dbReference>
<dbReference type="EMBL" id="KZ824278">
    <property type="protein sequence ID" value="RAL13590.1"/>
    <property type="molecule type" value="Genomic_DNA"/>
</dbReference>
<evidence type="ECO:0000259" key="4">
    <source>
        <dbReference type="Pfam" id="PF20640"/>
    </source>
</evidence>
<dbReference type="STRING" id="1450537.A0A395I0J7"/>
<proteinExistence type="predicted"/>
<dbReference type="Pfam" id="PF10214">
    <property type="entry name" value="Rrn6_beta-prop"/>
    <property type="match status" value="1"/>
</dbReference>
<evidence type="ECO:0000313" key="6">
    <source>
        <dbReference type="Proteomes" id="UP000248961"/>
    </source>
</evidence>
<dbReference type="PANTHER" id="PTHR28221:SF2">
    <property type="entry name" value="RNA POLYMERASE I-SPECIFIC TRANSCRIPTION INITIATION FACTOR RRN6"/>
    <property type="match status" value="1"/>
</dbReference>
<gene>
    <name evidence="5" type="ORF">BO97DRAFT_404733</name>
</gene>
<evidence type="ECO:0000256" key="1">
    <source>
        <dbReference type="SAM" id="MobiDB-lite"/>
    </source>
</evidence>
<dbReference type="VEuPathDB" id="FungiDB:BO97DRAFT_404733"/>
<dbReference type="GO" id="GO:0001179">
    <property type="term" value="F:RNA polymerase I general transcription initiation factor binding"/>
    <property type="evidence" value="ECO:0007669"/>
    <property type="project" value="TreeGrafter"/>
</dbReference>
<feature type="domain" description="RRN6 beta-propeller" evidence="2">
    <location>
        <begin position="97"/>
        <end position="476"/>
    </location>
</feature>
<organism evidence="5 6">
    <name type="scientific">Aspergillus homomorphus (strain CBS 101889)</name>
    <dbReference type="NCBI Taxonomy" id="1450537"/>
    <lineage>
        <taxon>Eukaryota</taxon>
        <taxon>Fungi</taxon>
        <taxon>Dikarya</taxon>
        <taxon>Ascomycota</taxon>
        <taxon>Pezizomycotina</taxon>
        <taxon>Eurotiomycetes</taxon>
        <taxon>Eurotiomycetidae</taxon>
        <taxon>Eurotiales</taxon>
        <taxon>Aspergillaceae</taxon>
        <taxon>Aspergillus</taxon>
        <taxon>Aspergillus subgen. Circumdati</taxon>
    </lineage>
</organism>
<feature type="domain" description="RRN6 helical bundle" evidence="4">
    <location>
        <begin position="570"/>
        <end position="773"/>
    </location>
</feature>
<dbReference type="InterPro" id="IPR048537">
    <property type="entry name" value="RRN6_HB"/>
</dbReference>
<accession>A0A395I0J7</accession>
<feature type="compositionally biased region" description="Basic residues" evidence="1">
    <location>
        <begin position="902"/>
        <end position="912"/>
    </location>
</feature>
<feature type="region of interest" description="Disordered" evidence="1">
    <location>
        <begin position="899"/>
        <end position="928"/>
    </location>
</feature>
<dbReference type="InterPro" id="IPR019350">
    <property type="entry name" value="RNA_pol_I-sp_TIF_RRN6-like"/>
</dbReference>
<dbReference type="InterPro" id="IPR048535">
    <property type="entry name" value="RRN6_beta-prop"/>
</dbReference>